<evidence type="ECO:0000313" key="1">
    <source>
        <dbReference type="EMBL" id="MPM78336.1"/>
    </source>
</evidence>
<dbReference type="AlphaFoldDB" id="A0A645CMT4"/>
<gene>
    <name evidence="1" type="ORF">SDC9_125347</name>
</gene>
<organism evidence="1">
    <name type="scientific">bioreactor metagenome</name>
    <dbReference type="NCBI Taxonomy" id="1076179"/>
    <lineage>
        <taxon>unclassified sequences</taxon>
        <taxon>metagenomes</taxon>
        <taxon>ecological metagenomes</taxon>
    </lineage>
</organism>
<protein>
    <submittedName>
        <fullName evidence="1">Uncharacterized protein</fullName>
    </submittedName>
</protein>
<dbReference type="EMBL" id="VSSQ01028575">
    <property type="protein sequence ID" value="MPM78336.1"/>
    <property type="molecule type" value="Genomic_DNA"/>
</dbReference>
<reference evidence="1" key="1">
    <citation type="submission" date="2019-08" db="EMBL/GenBank/DDBJ databases">
        <authorList>
            <person name="Kucharzyk K."/>
            <person name="Murdoch R.W."/>
            <person name="Higgins S."/>
            <person name="Loffler F."/>
        </authorList>
    </citation>
    <scope>NUCLEOTIDE SEQUENCE</scope>
</reference>
<accession>A0A645CMT4</accession>
<comment type="caution">
    <text evidence="1">The sequence shown here is derived from an EMBL/GenBank/DDBJ whole genome shotgun (WGS) entry which is preliminary data.</text>
</comment>
<name>A0A645CMT4_9ZZZZ</name>
<sequence length="58" mass="6663">MVVLDLPVFLFQLQRRIHGRGTALARTVFVVAFLLATAHAVDKRHTFDLFPVVNQLFR</sequence>
<proteinExistence type="predicted"/>